<dbReference type="EMBL" id="CP159837">
    <property type="protein sequence ID" value="XCM34508.1"/>
    <property type="molecule type" value="Genomic_DNA"/>
</dbReference>
<keyword evidence="4" id="KW-1003">Cell membrane</keyword>
<evidence type="ECO:0000256" key="9">
    <source>
        <dbReference type="ARBA" id="ARBA00023012"/>
    </source>
</evidence>
<protein>
    <recommendedName>
        <fullName evidence="3">histidine kinase</fullName>
        <ecNumber evidence="3">2.7.13.3</ecNumber>
    </recommendedName>
</protein>
<keyword evidence="11" id="KW-0175">Coiled coil</keyword>
<dbReference type="InterPro" id="IPR007895">
    <property type="entry name" value="MASE1"/>
</dbReference>
<dbReference type="RefSeq" id="WP_054464399.1">
    <property type="nucleotide sequence ID" value="NZ_CP159837.1"/>
</dbReference>
<dbReference type="InterPro" id="IPR036890">
    <property type="entry name" value="HATPase_C_sf"/>
</dbReference>
<dbReference type="GO" id="GO:0000155">
    <property type="term" value="F:phosphorelay sensor kinase activity"/>
    <property type="evidence" value="ECO:0007669"/>
    <property type="project" value="InterPro"/>
</dbReference>
<dbReference type="CDD" id="cd00082">
    <property type="entry name" value="HisKA"/>
    <property type="match status" value="1"/>
</dbReference>
<dbReference type="PROSITE" id="PS50109">
    <property type="entry name" value="HIS_KIN"/>
    <property type="match status" value="1"/>
</dbReference>
<evidence type="ECO:0000313" key="14">
    <source>
        <dbReference type="EMBL" id="XCM34508.1"/>
    </source>
</evidence>
<dbReference type="PANTHER" id="PTHR43065:SF50">
    <property type="entry name" value="HISTIDINE KINASE"/>
    <property type="match status" value="1"/>
</dbReference>
<feature type="transmembrane region" description="Helical" evidence="12">
    <location>
        <begin position="162"/>
        <end position="184"/>
    </location>
</feature>
<evidence type="ECO:0000256" key="12">
    <source>
        <dbReference type="SAM" id="Phobius"/>
    </source>
</evidence>
<evidence type="ECO:0000256" key="10">
    <source>
        <dbReference type="ARBA" id="ARBA00023136"/>
    </source>
</evidence>
<dbReference type="Pfam" id="PF02518">
    <property type="entry name" value="HATPase_c"/>
    <property type="match status" value="1"/>
</dbReference>
<comment type="subcellular location">
    <subcellularLocation>
        <location evidence="2">Cell membrane</location>
        <topology evidence="2">Multi-pass membrane protein</topology>
    </subcellularLocation>
</comment>
<evidence type="ECO:0000256" key="6">
    <source>
        <dbReference type="ARBA" id="ARBA00022692"/>
    </source>
</evidence>
<evidence type="ECO:0000256" key="2">
    <source>
        <dbReference type="ARBA" id="ARBA00004651"/>
    </source>
</evidence>
<sequence length="655" mass="73334">MKKRLSHRQLRHNLPLIATVLFSYCLFGLLGLKLAVLPGDVTAVWIPAGIALGAVLVWGKKIWPGIILGSFSISLVFNPTPVSLAIGAVTSVGNTLTPLFGAFFIKRFTHSRYPFHRAIQVFHFVGWGAIAAQMIGATVGVGALCLGQFVPWSNFAPSWITWWVSNAAGVLIFTPLLLTWYRFLPSIYSIYREIEPENFASRVFKYCQLFLPKSQFSRLELLSWLLLFEIVSVLAFWQAYPVEYLTIPLLVWAAFRFPESGTTLAIALTAFTAIAGTILQRSSFVRDDLNISLLFLESFIGVISVATLVLMAVLTERRDALSGLKKAKDELEMRVIERTQELSQANEQLQRQELHLREKAESLAQTLRQLKQTQAQLIQNEKMTSLGQLVAGIAHEINNPVSFIYSNLQPAQEYFRDLIELISLYQERYPEPEAEIIEFEEGIDLEFIQTDCLKLLESMQFGADRIQKIVLSLRNFSRLDESALKLVDIHEGIESTLLILQHRLEGFNADKTSGSNHQPIEVIKSYSVLPKVECFAGEINQVLMNILTNAIDAIEECNPPKEGQIKIKTSLLEDERVLVAIADKGGGIDVATQSQIFDPFFTTKPVGQGTGLGLYVCYETIVNKHHGDLICRSELGVGTTIEIILPIRHIPEKKG</sequence>
<feature type="transmembrane region" description="Helical" evidence="12">
    <location>
        <begin position="221"/>
        <end position="240"/>
    </location>
</feature>
<dbReference type="SMART" id="SM00387">
    <property type="entry name" value="HATPase_c"/>
    <property type="match status" value="1"/>
</dbReference>
<evidence type="ECO:0000256" key="11">
    <source>
        <dbReference type="SAM" id="Coils"/>
    </source>
</evidence>
<gene>
    <name evidence="14" type="ORF">ABWT76_003113</name>
</gene>
<dbReference type="SUPFAM" id="SSF55874">
    <property type="entry name" value="ATPase domain of HSP90 chaperone/DNA topoisomerase II/histidine kinase"/>
    <property type="match status" value="1"/>
</dbReference>
<dbReference type="GO" id="GO:0005886">
    <property type="term" value="C:plasma membrane"/>
    <property type="evidence" value="ECO:0007669"/>
    <property type="project" value="UniProtKB-SubCell"/>
</dbReference>
<dbReference type="InterPro" id="IPR003661">
    <property type="entry name" value="HisK_dim/P_dom"/>
</dbReference>
<dbReference type="PRINTS" id="PR00344">
    <property type="entry name" value="BCTRLSENSOR"/>
</dbReference>
<dbReference type="PANTHER" id="PTHR43065">
    <property type="entry name" value="SENSOR HISTIDINE KINASE"/>
    <property type="match status" value="1"/>
</dbReference>
<dbReference type="EC" id="2.7.13.3" evidence="3"/>
<keyword evidence="5" id="KW-0597">Phosphoprotein</keyword>
<dbReference type="InterPro" id="IPR036097">
    <property type="entry name" value="HisK_dim/P_sf"/>
</dbReference>
<dbReference type="InterPro" id="IPR005467">
    <property type="entry name" value="His_kinase_dom"/>
</dbReference>
<evidence type="ECO:0000256" key="7">
    <source>
        <dbReference type="ARBA" id="ARBA00022777"/>
    </source>
</evidence>
<feature type="transmembrane region" description="Helical" evidence="12">
    <location>
        <begin position="121"/>
        <end position="150"/>
    </location>
</feature>
<keyword evidence="7" id="KW-0808">Transferase</keyword>
<evidence type="ECO:0000256" key="8">
    <source>
        <dbReference type="ARBA" id="ARBA00022989"/>
    </source>
</evidence>
<comment type="catalytic activity">
    <reaction evidence="1">
        <text>ATP + protein L-histidine = ADP + protein N-phospho-L-histidine.</text>
        <dbReference type="EC" id="2.7.13.3"/>
    </reaction>
</comment>
<keyword evidence="9" id="KW-0902">Two-component regulatory system</keyword>
<feature type="transmembrane region" description="Helical" evidence="12">
    <location>
        <begin position="291"/>
        <end position="314"/>
    </location>
</feature>
<proteinExistence type="predicted"/>
<evidence type="ECO:0000256" key="4">
    <source>
        <dbReference type="ARBA" id="ARBA00022475"/>
    </source>
</evidence>
<name>A0AAU8J872_9CYAN</name>
<accession>A0AAU8J872</accession>
<feature type="domain" description="Histidine kinase" evidence="13">
    <location>
        <begin position="392"/>
        <end position="649"/>
    </location>
</feature>
<dbReference type="Gene3D" id="1.10.287.130">
    <property type="match status" value="1"/>
</dbReference>
<dbReference type="Gene3D" id="3.30.565.10">
    <property type="entry name" value="Histidine kinase-like ATPase, C-terminal domain"/>
    <property type="match status" value="1"/>
</dbReference>
<organism evidence="14">
    <name type="scientific">Planktothricoides raciborskii GIHE-MW2</name>
    <dbReference type="NCBI Taxonomy" id="2792601"/>
    <lineage>
        <taxon>Bacteria</taxon>
        <taxon>Bacillati</taxon>
        <taxon>Cyanobacteriota</taxon>
        <taxon>Cyanophyceae</taxon>
        <taxon>Oscillatoriophycideae</taxon>
        <taxon>Oscillatoriales</taxon>
        <taxon>Oscillatoriaceae</taxon>
        <taxon>Planktothricoides</taxon>
    </lineage>
</organism>
<keyword evidence="6 12" id="KW-0812">Transmembrane</keyword>
<feature type="transmembrane region" description="Helical" evidence="12">
    <location>
        <begin position="12"/>
        <end position="36"/>
    </location>
</feature>
<dbReference type="AlphaFoldDB" id="A0AAU8J872"/>
<feature type="transmembrane region" description="Helical" evidence="12">
    <location>
        <begin position="260"/>
        <end position="279"/>
    </location>
</feature>
<feature type="transmembrane region" description="Helical" evidence="12">
    <location>
        <begin position="42"/>
        <end position="59"/>
    </location>
</feature>
<keyword evidence="7" id="KW-0418">Kinase</keyword>
<evidence type="ECO:0000256" key="1">
    <source>
        <dbReference type="ARBA" id="ARBA00000085"/>
    </source>
</evidence>
<evidence type="ECO:0000259" key="13">
    <source>
        <dbReference type="PROSITE" id="PS50109"/>
    </source>
</evidence>
<evidence type="ECO:0000256" key="5">
    <source>
        <dbReference type="ARBA" id="ARBA00022553"/>
    </source>
</evidence>
<dbReference type="SMART" id="SM00388">
    <property type="entry name" value="HisKA"/>
    <property type="match status" value="1"/>
</dbReference>
<reference evidence="14" key="1">
    <citation type="submission" date="2024-07" db="EMBL/GenBank/DDBJ databases">
        <authorList>
            <person name="Kim Y.J."/>
            <person name="Jeong J.Y."/>
        </authorList>
    </citation>
    <scope>NUCLEOTIDE SEQUENCE</scope>
    <source>
        <strain evidence="14">GIHE-MW2</strain>
    </source>
</reference>
<feature type="coiled-coil region" evidence="11">
    <location>
        <begin position="328"/>
        <end position="380"/>
    </location>
</feature>
<dbReference type="Pfam" id="PF05231">
    <property type="entry name" value="MASE1"/>
    <property type="match status" value="1"/>
</dbReference>
<evidence type="ECO:0000256" key="3">
    <source>
        <dbReference type="ARBA" id="ARBA00012438"/>
    </source>
</evidence>
<keyword evidence="10 12" id="KW-0472">Membrane</keyword>
<dbReference type="SUPFAM" id="SSF47384">
    <property type="entry name" value="Homodimeric domain of signal transducing histidine kinase"/>
    <property type="match status" value="1"/>
</dbReference>
<feature type="transmembrane region" description="Helical" evidence="12">
    <location>
        <begin position="92"/>
        <end position="109"/>
    </location>
</feature>
<dbReference type="InterPro" id="IPR004358">
    <property type="entry name" value="Sig_transdc_His_kin-like_C"/>
</dbReference>
<keyword evidence="8 12" id="KW-1133">Transmembrane helix</keyword>
<dbReference type="InterPro" id="IPR003594">
    <property type="entry name" value="HATPase_dom"/>
</dbReference>